<dbReference type="Pfam" id="PF02253">
    <property type="entry name" value="PLA1"/>
    <property type="match status" value="1"/>
</dbReference>
<evidence type="ECO:0000256" key="10">
    <source>
        <dbReference type="ARBA" id="ARBA00022723"/>
    </source>
</evidence>
<evidence type="ECO:0000256" key="21">
    <source>
        <dbReference type="SAM" id="MobiDB-lite"/>
    </source>
</evidence>
<comment type="catalytic activity">
    <reaction evidence="1 20">
        <text>a 1,2-diacyl-sn-glycero-3-phosphocholine + H2O = a 2-acyl-sn-glycero-3-phosphocholine + a fatty acid + H(+)</text>
        <dbReference type="Rhea" id="RHEA:18689"/>
        <dbReference type="ChEBI" id="CHEBI:15377"/>
        <dbReference type="ChEBI" id="CHEBI:15378"/>
        <dbReference type="ChEBI" id="CHEBI:28868"/>
        <dbReference type="ChEBI" id="CHEBI:57643"/>
        <dbReference type="ChEBI" id="CHEBI:57875"/>
        <dbReference type="EC" id="3.1.1.32"/>
    </reaction>
</comment>
<keyword evidence="15 20" id="KW-0443">Lipid metabolism</keyword>
<keyword evidence="16" id="KW-0472">Membrane</keyword>
<evidence type="ECO:0000256" key="2">
    <source>
        <dbReference type="ARBA" id="ARBA00001604"/>
    </source>
</evidence>
<dbReference type="PRINTS" id="PR01486">
    <property type="entry name" value="PHPHLIPASEA1"/>
</dbReference>
<protein>
    <recommendedName>
        <fullName evidence="7 20">Phospholipase A1</fullName>
        <ecNumber evidence="5 20">3.1.1.32</ecNumber>
        <ecNumber evidence="6 20">3.1.1.4</ecNumber>
    </recommendedName>
    <alternativeName>
        <fullName evidence="20">Phosphatidylcholine 1-acylhydrolase</fullName>
    </alternativeName>
</protein>
<keyword evidence="8" id="KW-1134">Transmembrane beta strand</keyword>
<evidence type="ECO:0000256" key="8">
    <source>
        <dbReference type="ARBA" id="ARBA00022452"/>
    </source>
</evidence>
<dbReference type="GO" id="GO:0004623">
    <property type="term" value="F:phospholipase A2 activity"/>
    <property type="evidence" value="ECO:0007669"/>
    <property type="project" value="UniProtKB-EC"/>
</dbReference>
<evidence type="ECO:0000256" key="14">
    <source>
        <dbReference type="ARBA" id="ARBA00022963"/>
    </source>
</evidence>
<reference evidence="23" key="1">
    <citation type="journal article" date="2018" name="Front. Microbiol.">
        <title>Genome-Based Analysis Reveals the Taxonomy and Diversity of the Family Idiomarinaceae.</title>
        <authorList>
            <person name="Liu Y."/>
            <person name="Lai Q."/>
            <person name="Shao Z."/>
        </authorList>
    </citation>
    <scope>NUCLEOTIDE SEQUENCE [LARGE SCALE GENOMIC DNA]</scope>
    <source>
        <strain evidence="23">GBPy7</strain>
    </source>
</reference>
<feature type="signal peptide" evidence="20">
    <location>
        <begin position="1"/>
        <end position="24"/>
    </location>
</feature>
<evidence type="ECO:0000313" key="23">
    <source>
        <dbReference type="Proteomes" id="UP000288395"/>
    </source>
</evidence>
<keyword evidence="17 20" id="KW-0998">Cell outer membrane</keyword>
<dbReference type="SUPFAM" id="SSF56931">
    <property type="entry name" value="Outer membrane phospholipase A (OMPLA)"/>
    <property type="match status" value="1"/>
</dbReference>
<feature type="binding site" description="in dimeric form" evidence="19">
    <location>
        <position position="145"/>
    </location>
    <ligand>
        <name>Ca(2+)</name>
        <dbReference type="ChEBI" id="CHEBI:29108"/>
        <label>1</label>
    </ligand>
</feature>
<dbReference type="Gene3D" id="2.40.230.10">
    <property type="entry name" value="Phospholipase A1"/>
    <property type="match status" value="1"/>
</dbReference>
<evidence type="ECO:0000256" key="20">
    <source>
        <dbReference type="RuleBase" id="RU366027"/>
    </source>
</evidence>
<dbReference type="EC" id="3.1.1.32" evidence="5 20"/>
<keyword evidence="9" id="KW-0812">Transmembrane</keyword>
<comment type="catalytic activity">
    <reaction evidence="2 20">
        <text>a 1,2-diacyl-sn-glycero-3-phosphocholine + H2O = a 1-acyl-sn-glycero-3-phosphocholine + a fatty acid + H(+)</text>
        <dbReference type="Rhea" id="RHEA:15801"/>
        <dbReference type="ChEBI" id="CHEBI:15377"/>
        <dbReference type="ChEBI" id="CHEBI:15378"/>
        <dbReference type="ChEBI" id="CHEBI:28868"/>
        <dbReference type="ChEBI" id="CHEBI:57643"/>
        <dbReference type="ChEBI" id="CHEBI:58168"/>
        <dbReference type="EC" id="3.1.1.4"/>
    </reaction>
</comment>
<dbReference type="EC" id="3.1.1.4" evidence="6 20"/>
<evidence type="ECO:0000256" key="19">
    <source>
        <dbReference type="PIRSR" id="PIRSR603187-2"/>
    </source>
</evidence>
<dbReference type="CDD" id="cd00541">
    <property type="entry name" value="OMPLA"/>
    <property type="match status" value="1"/>
</dbReference>
<evidence type="ECO:0000256" key="15">
    <source>
        <dbReference type="ARBA" id="ARBA00023098"/>
    </source>
</evidence>
<dbReference type="Proteomes" id="UP000288395">
    <property type="component" value="Unassembled WGS sequence"/>
</dbReference>
<feature type="chain" id="PRO_5019614381" description="Phospholipase A1" evidence="20">
    <location>
        <begin position="25"/>
        <end position="317"/>
    </location>
</feature>
<dbReference type="EMBL" id="PIPJ01000002">
    <property type="protein sequence ID" value="RUO22587.1"/>
    <property type="molecule type" value="Genomic_DNA"/>
</dbReference>
<dbReference type="GO" id="GO:0008970">
    <property type="term" value="F:phospholipase A1 activity"/>
    <property type="evidence" value="ECO:0007669"/>
    <property type="project" value="UniProtKB-EC"/>
</dbReference>
<dbReference type="GO" id="GO:0016042">
    <property type="term" value="P:lipid catabolic process"/>
    <property type="evidence" value="ECO:0007669"/>
    <property type="project" value="UniProtKB-KW"/>
</dbReference>
<dbReference type="InterPro" id="IPR036541">
    <property type="entry name" value="PLipase_A1_sf"/>
</dbReference>
<evidence type="ECO:0000313" key="22">
    <source>
        <dbReference type="EMBL" id="RUO22587.1"/>
    </source>
</evidence>
<comment type="subcellular location">
    <subcellularLocation>
        <location evidence="20">Cell outer membrane</location>
        <topology evidence="20">Multi-pass membrane protein</topology>
    </subcellularLocation>
    <text evidence="20">One of the very few enzymes located there.</text>
</comment>
<comment type="caution">
    <text evidence="22">The sequence shown here is derived from an EMBL/GenBank/DDBJ whole genome shotgun (WGS) entry which is preliminary data.</text>
</comment>
<dbReference type="PANTHER" id="PTHR40457">
    <property type="entry name" value="PHOSPHOLIPASE A1"/>
    <property type="match status" value="1"/>
</dbReference>
<dbReference type="OrthoDB" id="188433at2"/>
<evidence type="ECO:0000256" key="5">
    <source>
        <dbReference type="ARBA" id="ARBA00013179"/>
    </source>
</evidence>
<feature type="active site" description="Proton acceptor" evidence="18">
    <location>
        <position position="185"/>
    </location>
</feature>
<proteinExistence type="inferred from homology"/>
<evidence type="ECO:0000256" key="18">
    <source>
        <dbReference type="PIRSR" id="PIRSR603187-1"/>
    </source>
</evidence>
<evidence type="ECO:0000256" key="3">
    <source>
        <dbReference type="ARBA" id="ARBA00010525"/>
    </source>
</evidence>
<feature type="compositionally biased region" description="Polar residues" evidence="21">
    <location>
        <begin position="80"/>
        <end position="91"/>
    </location>
</feature>
<sequence>MPTNLAKAFFWIAVSLFFSLSALASENNRDEASTGETGGEERVTPSDFISKFWELEQKDKRGTFVIRTFEPNFVLPAHYSSSINRQPSSPTRGEAEEQPNYDATEIKLQISLRTKLWENLLLPNADLWAAYTQTSLWQAYDKKDSRPFRSTDHNPSIFYTVPVPEAWDILPGQARLRMVNAGFAHHSNGQSEPLSRSWNYTYVGGVIEYKQFMIESQWKQRINETDDDDNPDLVRFRGNVETRLSWLPGRSTASITLITRDLSTNRGSVQFDYTYPLTKRPDGIRAYLQIFSGYGETLLDYNHRQNRVGIGFLLLNF</sequence>
<name>A0A432W0P4_9GAMM</name>
<comment type="similarity">
    <text evidence="3 20">Belongs to the phospholipase A1 family.</text>
</comment>
<organism evidence="22 23">
    <name type="scientific">Aliidiomarina iranensis</name>
    <dbReference type="NCBI Taxonomy" id="1434071"/>
    <lineage>
        <taxon>Bacteria</taxon>
        <taxon>Pseudomonadati</taxon>
        <taxon>Pseudomonadota</taxon>
        <taxon>Gammaproteobacteria</taxon>
        <taxon>Alteromonadales</taxon>
        <taxon>Idiomarinaceae</taxon>
        <taxon>Aliidiomarina</taxon>
    </lineage>
</organism>
<evidence type="ECO:0000256" key="12">
    <source>
        <dbReference type="ARBA" id="ARBA00022801"/>
    </source>
</evidence>
<keyword evidence="13 19" id="KW-0106">Calcium</keyword>
<comment type="subunit">
    <text evidence="4 20">Homodimer; dimerization is reversible, and the dimeric form is the active one.</text>
</comment>
<dbReference type="InterPro" id="IPR003187">
    <property type="entry name" value="PLipase_A1"/>
</dbReference>
<evidence type="ECO:0000256" key="7">
    <source>
        <dbReference type="ARBA" id="ARBA00021726"/>
    </source>
</evidence>
<comment type="function">
    <text evidence="20">Hydrolysis of phosphatidylcholine with phospholipase A2 (EC 3.1.1.4) and phospholipase A1 (EC 3.1.1.32) activities.</text>
</comment>
<keyword evidence="10 19" id="KW-0479">Metal-binding</keyword>
<keyword evidence="14 20" id="KW-0442">Lipid degradation</keyword>
<feature type="region of interest" description="Disordered" evidence="21">
    <location>
        <begin position="80"/>
        <end position="100"/>
    </location>
</feature>
<evidence type="ECO:0000256" key="1">
    <source>
        <dbReference type="ARBA" id="ARBA00000111"/>
    </source>
</evidence>
<keyword evidence="12 20" id="KW-0378">Hydrolase</keyword>
<feature type="binding site" description="in dimeric form" evidence="19">
    <location>
        <position position="229"/>
    </location>
    <ligand>
        <name>Ca(2+)</name>
        <dbReference type="ChEBI" id="CHEBI:29108"/>
        <label>1</label>
    </ligand>
</feature>
<dbReference type="AlphaFoldDB" id="A0A432W0P4"/>
<evidence type="ECO:0000256" key="16">
    <source>
        <dbReference type="ARBA" id="ARBA00023136"/>
    </source>
</evidence>
<comment type="cofactor">
    <cofactor evidence="20">
        <name>Ca(2+)</name>
        <dbReference type="ChEBI" id="CHEBI:29108"/>
    </cofactor>
    <text evidence="20">Binds 1 Ca(2+) ion per monomer. In the dimeric form the Ca(2+) is bound by different amino acids with binding of each Ca(2+) shared with ligands coming from each monomer. The Ca(2+) ion may have a role in catalysis.</text>
</comment>
<evidence type="ECO:0000256" key="4">
    <source>
        <dbReference type="ARBA" id="ARBA00011702"/>
    </source>
</evidence>
<evidence type="ECO:0000256" key="9">
    <source>
        <dbReference type="ARBA" id="ARBA00022692"/>
    </source>
</evidence>
<keyword evidence="23" id="KW-1185">Reference proteome</keyword>
<dbReference type="GO" id="GO:0009279">
    <property type="term" value="C:cell outer membrane"/>
    <property type="evidence" value="ECO:0007669"/>
    <property type="project" value="UniProtKB-SubCell"/>
</dbReference>
<dbReference type="PANTHER" id="PTHR40457:SF1">
    <property type="entry name" value="PHOSPHOLIPASE A1"/>
    <property type="match status" value="1"/>
</dbReference>
<accession>A0A432W0P4</accession>
<evidence type="ECO:0000256" key="13">
    <source>
        <dbReference type="ARBA" id="ARBA00022837"/>
    </source>
</evidence>
<dbReference type="GO" id="GO:0046872">
    <property type="term" value="F:metal ion binding"/>
    <property type="evidence" value="ECO:0007669"/>
    <property type="project" value="UniProtKB-KW"/>
</dbReference>
<evidence type="ECO:0000256" key="6">
    <source>
        <dbReference type="ARBA" id="ARBA00013278"/>
    </source>
</evidence>
<gene>
    <name evidence="22" type="ORF">CWE08_05280</name>
</gene>
<feature type="active site" description="Nucleophile" evidence="18">
    <location>
        <position position="187"/>
    </location>
</feature>
<dbReference type="RefSeq" id="WP_126766333.1">
    <property type="nucleotide sequence ID" value="NZ_PIPJ01000002.1"/>
</dbReference>
<evidence type="ECO:0000256" key="11">
    <source>
        <dbReference type="ARBA" id="ARBA00022729"/>
    </source>
</evidence>
<feature type="binding site" description="in dimeric form" evidence="19">
    <location>
        <position position="195"/>
    </location>
    <ligand>
        <name>Ca(2+)</name>
        <dbReference type="ChEBI" id="CHEBI:29108"/>
        <label>1</label>
    </ligand>
</feature>
<evidence type="ECO:0000256" key="17">
    <source>
        <dbReference type="ARBA" id="ARBA00023237"/>
    </source>
</evidence>
<keyword evidence="11 20" id="KW-0732">Signal</keyword>